<dbReference type="InterPro" id="IPR035906">
    <property type="entry name" value="MetI-like_sf"/>
</dbReference>
<feature type="transmembrane region" description="Helical" evidence="7">
    <location>
        <begin position="158"/>
        <end position="180"/>
    </location>
</feature>
<evidence type="ECO:0000256" key="4">
    <source>
        <dbReference type="ARBA" id="ARBA00022692"/>
    </source>
</evidence>
<evidence type="ECO:0000256" key="5">
    <source>
        <dbReference type="ARBA" id="ARBA00022989"/>
    </source>
</evidence>
<feature type="compositionally biased region" description="Basic and acidic residues" evidence="8">
    <location>
        <begin position="241"/>
        <end position="259"/>
    </location>
</feature>
<keyword evidence="2 7" id="KW-0813">Transport</keyword>
<keyword evidence="3" id="KW-1003">Cell membrane</keyword>
<dbReference type="InterPro" id="IPR051322">
    <property type="entry name" value="AA_ABC_Transporter_Permease"/>
</dbReference>
<reference evidence="10" key="2">
    <citation type="submission" date="2021-04" db="EMBL/GenBank/DDBJ databases">
        <authorList>
            <person name="Gilroy R."/>
        </authorList>
    </citation>
    <scope>NUCLEOTIDE SEQUENCE</scope>
    <source>
        <strain evidence="10">CHK186-1790</strain>
    </source>
</reference>
<gene>
    <name evidence="10" type="ORF">H9701_03395</name>
</gene>
<feature type="region of interest" description="Disordered" evidence="8">
    <location>
        <begin position="227"/>
        <end position="259"/>
    </location>
</feature>
<dbReference type="PANTHER" id="PTHR30450">
    <property type="entry name" value="ABC TRANSPORTER PERMEASE"/>
    <property type="match status" value="1"/>
</dbReference>
<evidence type="ECO:0000313" key="10">
    <source>
        <dbReference type="EMBL" id="HJC40584.1"/>
    </source>
</evidence>
<evidence type="ECO:0000256" key="2">
    <source>
        <dbReference type="ARBA" id="ARBA00022448"/>
    </source>
</evidence>
<comment type="similarity">
    <text evidence="7">Belongs to the binding-protein-dependent transport system permease family.</text>
</comment>
<dbReference type="GO" id="GO:0005886">
    <property type="term" value="C:plasma membrane"/>
    <property type="evidence" value="ECO:0007669"/>
    <property type="project" value="UniProtKB-SubCell"/>
</dbReference>
<keyword evidence="6 7" id="KW-0472">Membrane</keyword>
<evidence type="ECO:0000256" key="8">
    <source>
        <dbReference type="SAM" id="MobiDB-lite"/>
    </source>
</evidence>
<feature type="transmembrane region" description="Helical" evidence="7">
    <location>
        <begin position="200"/>
        <end position="220"/>
    </location>
</feature>
<dbReference type="GO" id="GO:0048473">
    <property type="term" value="P:D-methionine transmembrane transport"/>
    <property type="evidence" value="ECO:0007669"/>
    <property type="project" value="TreeGrafter"/>
</dbReference>
<accession>A0A9D2P0V8</accession>
<dbReference type="EMBL" id="DWWJ01000066">
    <property type="protein sequence ID" value="HJC40584.1"/>
    <property type="molecule type" value="Genomic_DNA"/>
</dbReference>
<keyword evidence="5 7" id="KW-1133">Transmembrane helix</keyword>
<name>A0A9D2P0V8_9FIRM</name>
<organism evidence="10 11">
    <name type="scientific">Candidatus Intestinimonas pullistercoris</name>
    <dbReference type="NCBI Taxonomy" id="2838623"/>
    <lineage>
        <taxon>Bacteria</taxon>
        <taxon>Bacillati</taxon>
        <taxon>Bacillota</taxon>
        <taxon>Clostridia</taxon>
        <taxon>Eubacteriales</taxon>
        <taxon>Intestinimonas</taxon>
    </lineage>
</organism>
<dbReference type="PROSITE" id="PS50928">
    <property type="entry name" value="ABC_TM1"/>
    <property type="match status" value="1"/>
</dbReference>
<proteinExistence type="inferred from homology"/>
<sequence>MLDFLNSPDVQEQLALFWELLPGDIWDTLYTTVLATLFAYVIGLPLGILLVTGEKEGVRPLPGWFMGVLNFVINILRSVPFLILMILAIPLSRIILGTSVGTAAMIPPLVIAAFPFVARMVESSLREVDHGVLEAAQAMGASPFQIVRKVLLPEALPSLLTSATTVTITILGYGAMAGIIGGTGLGATAINYGYYRRQTVLEYCAVIALVVLVQAVQSAGTRTAVGSDKRLTKGGRRKRLREANRQVDRDKRDISRTLH</sequence>
<feature type="domain" description="ABC transmembrane type-1" evidence="9">
    <location>
        <begin position="25"/>
        <end position="218"/>
    </location>
</feature>
<feature type="transmembrane region" description="Helical" evidence="7">
    <location>
        <begin position="29"/>
        <end position="51"/>
    </location>
</feature>
<dbReference type="Proteomes" id="UP000823882">
    <property type="component" value="Unassembled WGS sequence"/>
</dbReference>
<evidence type="ECO:0000256" key="3">
    <source>
        <dbReference type="ARBA" id="ARBA00022475"/>
    </source>
</evidence>
<evidence type="ECO:0000256" key="7">
    <source>
        <dbReference type="RuleBase" id="RU363032"/>
    </source>
</evidence>
<dbReference type="AlphaFoldDB" id="A0A9D2P0V8"/>
<feature type="transmembrane region" description="Helical" evidence="7">
    <location>
        <begin position="63"/>
        <end position="88"/>
    </location>
</feature>
<protein>
    <submittedName>
        <fullName evidence="10">ABC transporter permease</fullName>
    </submittedName>
</protein>
<dbReference type="InterPro" id="IPR000515">
    <property type="entry name" value="MetI-like"/>
</dbReference>
<keyword evidence="4 7" id="KW-0812">Transmembrane</keyword>
<dbReference type="Pfam" id="PF00528">
    <property type="entry name" value="BPD_transp_1"/>
    <property type="match status" value="1"/>
</dbReference>
<feature type="transmembrane region" description="Helical" evidence="7">
    <location>
        <begin position="94"/>
        <end position="117"/>
    </location>
</feature>
<dbReference type="SUPFAM" id="SSF161098">
    <property type="entry name" value="MetI-like"/>
    <property type="match status" value="1"/>
</dbReference>
<evidence type="ECO:0000256" key="1">
    <source>
        <dbReference type="ARBA" id="ARBA00004651"/>
    </source>
</evidence>
<comment type="caution">
    <text evidence="10">The sequence shown here is derived from an EMBL/GenBank/DDBJ whole genome shotgun (WGS) entry which is preliminary data.</text>
</comment>
<comment type="subcellular location">
    <subcellularLocation>
        <location evidence="1 7">Cell membrane</location>
        <topology evidence="1 7">Multi-pass membrane protein</topology>
    </subcellularLocation>
</comment>
<dbReference type="CDD" id="cd06261">
    <property type="entry name" value="TM_PBP2"/>
    <property type="match status" value="1"/>
</dbReference>
<dbReference type="PANTHER" id="PTHR30450:SF1">
    <property type="entry name" value="D-METHIONINE TRANSPORT SYSTEM PERMEASE PROTEIN METI-RELATED"/>
    <property type="match status" value="1"/>
</dbReference>
<evidence type="ECO:0000259" key="9">
    <source>
        <dbReference type="PROSITE" id="PS50928"/>
    </source>
</evidence>
<evidence type="ECO:0000313" key="11">
    <source>
        <dbReference type="Proteomes" id="UP000823882"/>
    </source>
</evidence>
<evidence type="ECO:0000256" key="6">
    <source>
        <dbReference type="ARBA" id="ARBA00023136"/>
    </source>
</evidence>
<reference evidence="10" key="1">
    <citation type="journal article" date="2021" name="PeerJ">
        <title>Extensive microbial diversity within the chicken gut microbiome revealed by metagenomics and culture.</title>
        <authorList>
            <person name="Gilroy R."/>
            <person name="Ravi A."/>
            <person name="Getino M."/>
            <person name="Pursley I."/>
            <person name="Horton D.L."/>
            <person name="Alikhan N.F."/>
            <person name="Baker D."/>
            <person name="Gharbi K."/>
            <person name="Hall N."/>
            <person name="Watson M."/>
            <person name="Adriaenssens E.M."/>
            <person name="Foster-Nyarko E."/>
            <person name="Jarju S."/>
            <person name="Secka A."/>
            <person name="Antonio M."/>
            <person name="Oren A."/>
            <person name="Chaudhuri R.R."/>
            <person name="La Ragione R."/>
            <person name="Hildebrand F."/>
            <person name="Pallen M.J."/>
        </authorList>
    </citation>
    <scope>NUCLEOTIDE SEQUENCE</scope>
    <source>
        <strain evidence="10">CHK186-1790</strain>
    </source>
</reference>
<dbReference type="Gene3D" id="1.10.3720.10">
    <property type="entry name" value="MetI-like"/>
    <property type="match status" value="1"/>
</dbReference>